<dbReference type="Pfam" id="PF07530">
    <property type="entry name" value="PRE_C2HC"/>
    <property type="match status" value="1"/>
</dbReference>
<proteinExistence type="predicted"/>
<dbReference type="AlphaFoldDB" id="A0A8S3Y1U5"/>
<evidence type="ECO:0000313" key="2">
    <source>
        <dbReference type="EMBL" id="CAG5051728.1"/>
    </source>
</evidence>
<sequence length="82" mass="9825">MIKEELQAKWHAIRQIFNVLHRTTKEKLPLYFVDLELQANNKDIFNIKYINHVNVAIEAPYKKKKYCRVREVKDLDALKINA</sequence>
<dbReference type="SMART" id="SM00596">
    <property type="entry name" value="PRE_C2HC"/>
    <property type="match status" value="1"/>
</dbReference>
<organism evidence="2 3">
    <name type="scientific">Parnassius apollo</name>
    <name type="common">Apollo butterfly</name>
    <name type="synonym">Papilio apollo</name>
    <dbReference type="NCBI Taxonomy" id="110799"/>
    <lineage>
        <taxon>Eukaryota</taxon>
        <taxon>Metazoa</taxon>
        <taxon>Ecdysozoa</taxon>
        <taxon>Arthropoda</taxon>
        <taxon>Hexapoda</taxon>
        <taxon>Insecta</taxon>
        <taxon>Pterygota</taxon>
        <taxon>Neoptera</taxon>
        <taxon>Endopterygota</taxon>
        <taxon>Lepidoptera</taxon>
        <taxon>Glossata</taxon>
        <taxon>Ditrysia</taxon>
        <taxon>Papilionoidea</taxon>
        <taxon>Papilionidae</taxon>
        <taxon>Parnassiinae</taxon>
        <taxon>Parnassini</taxon>
        <taxon>Parnassius</taxon>
        <taxon>Parnassius</taxon>
    </lineage>
</organism>
<feature type="domain" description="Pre-C2HC" evidence="1">
    <location>
        <begin position="2"/>
        <end position="67"/>
    </location>
</feature>
<dbReference type="OrthoDB" id="7480986at2759"/>
<evidence type="ECO:0000259" key="1">
    <source>
        <dbReference type="SMART" id="SM00596"/>
    </source>
</evidence>
<reference evidence="2" key="1">
    <citation type="submission" date="2021-04" db="EMBL/GenBank/DDBJ databases">
        <authorList>
            <person name="Tunstrom K."/>
        </authorList>
    </citation>
    <scope>NUCLEOTIDE SEQUENCE</scope>
</reference>
<comment type="caution">
    <text evidence="2">The sequence shown here is derived from an EMBL/GenBank/DDBJ whole genome shotgun (WGS) entry which is preliminary data.</text>
</comment>
<accession>A0A8S3Y1U5</accession>
<dbReference type="Proteomes" id="UP000691718">
    <property type="component" value="Unassembled WGS sequence"/>
</dbReference>
<dbReference type="InterPro" id="IPR006579">
    <property type="entry name" value="Pre_C2HC_dom"/>
</dbReference>
<evidence type="ECO:0000313" key="3">
    <source>
        <dbReference type="Proteomes" id="UP000691718"/>
    </source>
</evidence>
<gene>
    <name evidence="2" type="ORF">PAPOLLO_LOCUS25167</name>
</gene>
<keyword evidence="3" id="KW-1185">Reference proteome</keyword>
<name>A0A8S3Y1U5_PARAO</name>
<protein>
    <submittedName>
        <fullName evidence="2">(apollo) hypothetical protein</fullName>
    </submittedName>
</protein>
<dbReference type="EMBL" id="CAJQZP010001507">
    <property type="protein sequence ID" value="CAG5051728.1"/>
    <property type="molecule type" value="Genomic_DNA"/>
</dbReference>